<keyword evidence="7" id="KW-1185">Reference proteome</keyword>
<keyword evidence="2" id="KW-0813">Transport</keyword>
<evidence type="ECO:0000256" key="3">
    <source>
        <dbReference type="ARBA" id="ARBA00022741"/>
    </source>
</evidence>
<dbReference type="Pfam" id="PF00005">
    <property type="entry name" value="ABC_tran"/>
    <property type="match status" value="1"/>
</dbReference>
<evidence type="ECO:0000256" key="2">
    <source>
        <dbReference type="ARBA" id="ARBA00022448"/>
    </source>
</evidence>
<dbReference type="SUPFAM" id="SSF52540">
    <property type="entry name" value="P-loop containing nucleoside triphosphate hydrolases"/>
    <property type="match status" value="1"/>
</dbReference>
<evidence type="ECO:0000256" key="4">
    <source>
        <dbReference type="ARBA" id="ARBA00022840"/>
    </source>
</evidence>
<evidence type="ECO:0000259" key="5">
    <source>
        <dbReference type="PROSITE" id="PS50893"/>
    </source>
</evidence>
<organism evidence="6 7">
    <name type="scientific">Prauserella halophila</name>
    <dbReference type="NCBI Taxonomy" id="185641"/>
    <lineage>
        <taxon>Bacteria</taxon>
        <taxon>Bacillati</taxon>
        <taxon>Actinomycetota</taxon>
        <taxon>Actinomycetes</taxon>
        <taxon>Pseudonocardiales</taxon>
        <taxon>Pseudonocardiaceae</taxon>
        <taxon>Prauserella</taxon>
    </lineage>
</organism>
<dbReference type="PANTHER" id="PTHR43335">
    <property type="entry name" value="ABC TRANSPORTER, ATP-BINDING PROTEIN"/>
    <property type="match status" value="1"/>
</dbReference>
<dbReference type="RefSeq" id="WP_253863868.1">
    <property type="nucleotide sequence ID" value="NZ_BAAALN010000005.1"/>
</dbReference>
<sequence>MNTALRVSGVAKHFGAHRALDGADVSVPTGHVYGLLGPNGAGKSTLMKIILGLQRPTAGEIEVFGMPHHGRARCDIGALIETPGLWPGLDARTHLRAHAKLRCVPESWIESALDTVGLRGVSGRKVGQFSLGMRWRLGIAIALLAKPQLLLLDEPTNGLDPIGIREMRSTIRGLADMGVTVLVSSHQLAEIAQICDDVGVLVDGRTRYEGDVEGLAADDDLEAGFFRIVAESGSTGVR</sequence>
<gene>
    <name evidence="6" type="ORF">GCM10009676_13360</name>
</gene>
<dbReference type="GO" id="GO:0005524">
    <property type="term" value="F:ATP binding"/>
    <property type="evidence" value="ECO:0007669"/>
    <property type="project" value="UniProtKB-KW"/>
</dbReference>
<dbReference type="InterPro" id="IPR003593">
    <property type="entry name" value="AAA+_ATPase"/>
</dbReference>
<dbReference type="InterPro" id="IPR027417">
    <property type="entry name" value="P-loop_NTPase"/>
</dbReference>
<dbReference type="Gene3D" id="3.40.50.300">
    <property type="entry name" value="P-loop containing nucleotide triphosphate hydrolases"/>
    <property type="match status" value="1"/>
</dbReference>
<name>A0ABN1W203_9PSEU</name>
<accession>A0ABN1W203</accession>
<evidence type="ECO:0000313" key="6">
    <source>
        <dbReference type="EMBL" id="GAA1231659.1"/>
    </source>
</evidence>
<dbReference type="EMBL" id="BAAALN010000005">
    <property type="protein sequence ID" value="GAA1231659.1"/>
    <property type="molecule type" value="Genomic_DNA"/>
</dbReference>
<feature type="domain" description="ABC transporter" evidence="5">
    <location>
        <begin position="5"/>
        <end position="228"/>
    </location>
</feature>
<dbReference type="InterPro" id="IPR003439">
    <property type="entry name" value="ABC_transporter-like_ATP-bd"/>
</dbReference>
<dbReference type="Proteomes" id="UP001500653">
    <property type="component" value="Unassembled WGS sequence"/>
</dbReference>
<proteinExistence type="inferred from homology"/>
<evidence type="ECO:0000313" key="7">
    <source>
        <dbReference type="Proteomes" id="UP001500653"/>
    </source>
</evidence>
<dbReference type="PANTHER" id="PTHR43335:SF4">
    <property type="entry name" value="ABC TRANSPORTER, ATP-BINDING PROTEIN"/>
    <property type="match status" value="1"/>
</dbReference>
<evidence type="ECO:0000256" key="1">
    <source>
        <dbReference type="ARBA" id="ARBA00005417"/>
    </source>
</evidence>
<dbReference type="PROSITE" id="PS50893">
    <property type="entry name" value="ABC_TRANSPORTER_2"/>
    <property type="match status" value="1"/>
</dbReference>
<keyword evidence="4 6" id="KW-0067">ATP-binding</keyword>
<reference evidence="6 7" key="1">
    <citation type="journal article" date="2019" name="Int. J. Syst. Evol. Microbiol.">
        <title>The Global Catalogue of Microorganisms (GCM) 10K type strain sequencing project: providing services to taxonomists for standard genome sequencing and annotation.</title>
        <authorList>
            <consortium name="The Broad Institute Genomics Platform"/>
            <consortium name="The Broad Institute Genome Sequencing Center for Infectious Disease"/>
            <person name="Wu L."/>
            <person name="Ma J."/>
        </authorList>
    </citation>
    <scope>NUCLEOTIDE SEQUENCE [LARGE SCALE GENOMIC DNA]</scope>
    <source>
        <strain evidence="6 7">JCM 13023</strain>
    </source>
</reference>
<keyword evidence="3" id="KW-0547">Nucleotide-binding</keyword>
<protein>
    <submittedName>
        <fullName evidence="6">Lantibiotic protection ABC transporter ATP-binding protein</fullName>
    </submittedName>
</protein>
<comment type="similarity">
    <text evidence="1">Belongs to the ABC transporter superfamily.</text>
</comment>
<comment type="caution">
    <text evidence="6">The sequence shown here is derived from an EMBL/GenBank/DDBJ whole genome shotgun (WGS) entry which is preliminary data.</text>
</comment>
<dbReference type="SMART" id="SM00382">
    <property type="entry name" value="AAA"/>
    <property type="match status" value="1"/>
</dbReference>